<dbReference type="EMBL" id="JACIJK010000001">
    <property type="protein sequence ID" value="MBB5713580.1"/>
    <property type="molecule type" value="Genomic_DNA"/>
</dbReference>
<sequence>MRLTTFIVPALLAASPAFAQQQAPVPPDTGAAAAAVADDEFNRETITVGAGGVYLPDYEGSNNYRFTAAPAAIGTFRGFNFTLAGNRLSVDLIPDGGGPTLDFQAGPIAVVNFNRTSLGSIDDRRVRALGELDTAIEVGGYIGVGKTGVITSPYDRLSVSLSYRHDVTDTHDSGIWQPTVNYLTPLSRKAAVAVFASAERAGRGYARTYFSVTPAGSLASGLPTYNARAGWKNYTLGAVGTYSLTGDLLHGFKVVAGGTYGRLLNDFGDSPIVSVAGRRSQWLGAVGLAYTF</sequence>
<dbReference type="PANTHER" id="PTHR38776">
    <property type="entry name" value="MLTA-INTERACTING PROTEIN-RELATED"/>
    <property type="match status" value="1"/>
</dbReference>
<evidence type="ECO:0000256" key="4">
    <source>
        <dbReference type="ARBA" id="ARBA00023136"/>
    </source>
</evidence>
<reference evidence="7 8" key="1">
    <citation type="submission" date="2020-08" db="EMBL/GenBank/DDBJ databases">
        <title>Genomic Encyclopedia of Type Strains, Phase IV (KMG-IV): sequencing the most valuable type-strain genomes for metagenomic binning, comparative biology and taxonomic classification.</title>
        <authorList>
            <person name="Goeker M."/>
        </authorList>
    </citation>
    <scope>NUCLEOTIDE SEQUENCE [LARGE SCALE GENOMIC DNA]</scope>
    <source>
        <strain evidence="7 8">DSM 100044</strain>
    </source>
</reference>
<evidence type="ECO:0000256" key="6">
    <source>
        <dbReference type="SAM" id="SignalP"/>
    </source>
</evidence>
<dbReference type="GO" id="GO:0009279">
    <property type="term" value="C:cell outer membrane"/>
    <property type="evidence" value="ECO:0007669"/>
    <property type="project" value="UniProtKB-SubCell"/>
</dbReference>
<comment type="caution">
    <text evidence="7">The sequence shown here is derived from an EMBL/GenBank/DDBJ whole genome shotgun (WGS) entry which is preliminary data.</text>
</comment>
<evidence type="ECO:0000256" key="2">
    <source>
        <dbReference type="ARBA" id="ARBA00005722"/>
    </source>
</evidence>
<accession>A0A7W9BAF0</accession>
<dbReference type="InterPro" id="IPR010583">
    <property type="entry name" value="MipA"/>
</dbReference>
<organism evidence="7 8">
    <name type="scientific">Sphingomonas aerophila</name>
    <dbReference type="NCBI Taxonomy" id="1344948"/>
    <lineage>
        <taxon>Bacteria</taxon>
        <taxon>Pseudomonadati</taxon>
        <taxon>Pseudomonadota</taxon>
        <taxon>Alphaproteobacteria</taxon>
        <taxon>Sphingomonadales</taxon>
        <taxon>Sphingomonadaceae</taxon>
        <taxon>Sphingomonas</taxon>
    </lineage>
</organism>
<protein>
    <submittedName>
        <fullName evidence="7">Outer membrane scaffolding protein for murein synthesis (MipA/OmpV family)</fullName>
    </submittedName>
</protein>
<evidence type="ECO:0000313" key="8">
    <source>
        <dbReference type="Proteomes" id="UP000546200"/>
    </source>
</evidence>
<evidence type="ECO:0000256" key="3">
    <source>
        <dbReference type="ARBA" id="ARBA00022729"/>
    </source>
</evidence>
<keyword evidence="4" id="KW-0472">Membrane</keyword>
<comment type="similarity">
    <text evidence="2">Belongs to the MipA/OmpV family.</text>
</comment>
<evidence type="ECO:0000256" key="5">
    <source>
        <dbReference type="ARBA" id="ARBA00023237"/>
    </source>
</evidence>
<proteinExistence type="inferred from homology"/>
<name>A0A7W9BAF0_9SPHN</name>
<gene>
    <name evidence="7" type="ORF">FHS94_000399</name>
</gene>
<keyword evidence="3 6" id="KW-0732">Signal</keyword>
<feature type="signal peptide" evidence="6">
    <location>
        <begin position="1"/>
        <end position="19"/>
    </location>
</feature>
<keyword evidence="8" id="KW-1185">Reference proteome</keyword>
<evidence type="ECO:0000313" key="7">
    <source>
        <dbReference type="EMBL" id="MBB5713580.1"/>
    </source>
</evidence>
<feature type="chain" id="PRO_5031282077" evidence="6">
    <location>
        <begin position="20"/>
        <end position="292"/>
    </location>
</feature>
<dbReference type="PANTHER" id="PTHR38776:SF1">
    <property type="entry name" value="MLTA-INTERACTING PROTEIN-RELATED"/>
    <property type="match status" value="1"/>
</dbReference>
<comment type="subcellular location">
    <subcellularLocation>
        <location evidence="1">Cell outer membrane</location>
    </subcellularLocation>
</comment>
<dbReference type="Proteomes" id="UP000546200">
    <property type="component" value="Unassembled WGS sequence"/>
</dbReference>
<dbReference type="AlphaFoldDB" id="A0A7W9BAF0"/>
<keyword evidence="5" id="KW-0998">Cell outer membrane</keyword>
<dbReference type="Pfam" id="PF06629">
    <property type="entry name" value="MipA"/>
    <property type="match status" value="1"/>
</dbReference>
<dbReference type="RefSeq" id="WP_184054037.1">
    <property type="nucleotide sequence ID" value="NZ_JACIJK010000001.1"/>
</dbReference>
<evidence type="ECO:0000256" key="1">
    <source>
        <dbReference type="ARBA" id="ARBA00004442"/>
    </source>
</evidence>